<dbReference type="RefSeq" id="WP_157770413.1">
    <property type="nucleotide sequence ID" value="NZ_CP117176.1"/>
</dbReference>
<protein>
    <submittedName>
        <fullName evidence="3">Alpha/beta fold hydrolase</fullName>
    </submittedName>
</protein>
<dbReference type="GO" id="GO:0009694">
    <property type="term" value="P:jasmonic acid metabolic process"/>
    <property type="evidence" value="ECO:0007669"/>
    <property type="project" value="TreeGrafter"/>
</dbReference>
<dbReference type="InterPro" id="IPR029058">
    <property type="entry name" value="AB_hydrolase_fold"/>
</dbReference>
<dbReference type="Gene3D" id="3.40.50.1820">
    <property type="entry name" value="alpha/beta hydrolase"/>
    <property type="match status" value="1"/>
</dbReference>
<feature type="region of interest" description="Disordered" evidence="1">
    <location>
        <begin position="1"/>
        <end position="38"/>
    </location>
</feature>
<evidence type="ECO:0000313" key="3">
    <source>
        <dbReference type="EMBL" id="MDE8646617.1"/>
    </source>
</evidence>
<sequence length="318" mass="34151">MTSPMPFGALTAPNSATRTHSRMSHASERGVAGEPSRIHSRVNRRTLFAGAAALAAAAAVTPAAPATATAVTGVSSASPARPDYLLVHGGSHGGWCWRKLAPMLQRGENRVITPTITGVGDRSHLLHAELSYDDAVNDIIRTIEAEELTDFVLVGHSIGGAYITSVADRMPEKIRRLVYLDAVVIENGETVLSTMPLGSQEVLRTLVAATGGHAVPAPTDPTMFGLTDRNDIDWAKRQLTAHPWSTWSDTVTLTGPAGAGLPRHYIDFTEPAFPDIQASKQRVLNNSREWQLDRINTGHDGMISAPRAVAKQILSYDR</sequence>
<dbReference type="InterPro" id="IPR000073">
    <property type="entry name" value="AB_hydrolase_1"/>
</dbReference>
<dbReference type="PANTHER" id="PTHR10992:SF872">
    <property type="entry name" value="METHYLESTERASE 11, CHLOROPLASTIC-RELATED"/>
    <property type="match status" value="1"/>
</dbReference>
<evidence type="ECO:0000259" key="2">
    <source>
        <dbReference type="Pfam" id="PF12697"/>
    </source>
</evidence>
<dbReference type="EMBL" id="JARDXE010000010">
    <property type="protein sequence ID" value="MDE8646617.1"/>
    <property type="molecule type" value="Genomic_DNA"/>
</dbReference>
<dbReference type="PRINTS" id="PR00111">
    <property type="entry name" value="ABHYDROLASE"/>
</dbReference>
<dbReference type="PANTHER" id="PTHR10992">
    <property type="entry name" value="METHYLESTERASE FAMILY MEMBER"/>
    <property type="match status" value="1"/>
</dbReference>
<dbReference type="GO" id="GO:0080031">
    <property type="term" value="F:methyl salicylate esterase activity"/>
    <property type="evidence" value="ECO:0007669"/>
    <property type="project" value="TreeGrafter"/>
</dbReference>
<dbReference type="PROSITE" id="PS51318">
    <property type="entry name" value="TAT"/>
    <property type="match status" value="1"/>
</dbReference>
<accession>A0AAW6LN61</accession>
<feature type="domain" description="AB hydrolase-1" evidence="2">
    <location>
        <begin position="85"/>
        <end position="311"/>
    </location>
</feature>
<dbReference type="GO" id="GO:0009696">
    <property type="term" value="P:salicylic acid metabolic process"/>
    <property type="evidence" value="ECO:0007669"/>
    <property type="project" value="TreeGrafter"/>
</dbReference>
<evidence type="ECO:0000256" key="1">
    <source>
        <dbReference type="SAM" id="MobiDB-lite"/>
    </source>
</evidence>
<dbReference type="InterPro" id="IPR045889">
    <property type="entry name" value="MES/HNL"/>
</dbReference>
<name>A0AAW6LN61_RHOSG</name>
<evidence type="ECO:0000313" key="4">
    <source>
        <dbReference type="Proteomes" id="UP001217325"/>
    </source>
</evidence>
<dbReference type="GO" id="GO:0080032">
    <property type="term" value="F:methyl jasmonate esterase activity"/>
    <property type="evidence" value="ECO:0007669"/>
    <property type="project" value="TreeGrafter"/>
</dbReference>
<gene>
    <name evidence="3" type="ORF">PXH69_16760</name>
</gene>
<dbReference type="AlphaFoldDB" id="A0AAW6LN61"/>
<reference evidence="3" key="1">
    <citation type="submission" date="2023-02" db="EMBL/GenBank/DDBJ databases">
        <title>A novel hydrolase synthesized by Rhodococcus erythropolis HQ is responsible for the detoxification of Zearalenone.</title>
        <authorList>
            <person name="Hu J."/>
            <person name="Xu J."/>
        </authorList>
    </citation>
    <scope>NUCLEOTIDE SEQUENCE</scope>
    <source>
        <strain evidence="3">HQ</strain>
    </source>
</reference>
<dbReference type="SUPFAM" id="SSF53474">
    <property type="entry name" value="alpha/beta-Hydrolases"/>
    <property type="match status" value="1"/>
</dbReference>
<dbReference type="InterPro" id="IPR006311">
    <property type="entry name" value="TAT_signal"/>
</dbReference>
<keyword evidence="3" id="KW-0378">Hydrolase</keyword>
<dbReference type="Pfam" id="PF12697">
    <property type="entry name" value="Abhydrolase_6"/>
    <property type="match status" value="1"/>
</dbReference>
<comment type="caution">
    <text evidence="3">The sequence shown here is derived from an EMBL/GenBank/DDBJ whole genome shotgun (WGS) entry which is preliminary data.</text>
</comment>
<dbReference type="Proteomes" id="UP001217325">
    <property type="component" value="Unassembled WGS sequence"/>
</dbReference>
<organism evidence="3 4">
    <name type="scientific">Rhodococcus qingshengii</name>
    <dbReference type="NCBI Taxonomy" id="334542"/>
    <lineage>
        <taxon>Bacteria</taxon>
        <taxon>Bacillati</taxon>
        <taxon>Actinomycetota</taxon>
        <taxon>Actinomycetes</taxon>
        <taxon>Mycobacteriales</taxon>
        <taxon>Nocardiaceae</taxon>
        <taxon>Rhodococcus</taxon>
        <taxon>Rhodococcus erythropolis group</taxon>
    </lineage>
</organism>
<dbReference type="GO" id="GO:0080030">
    <property type="term" value="F:methyl indole-3-acetate esterase activity"/>
    <property type="evidence" value="ECO:0007669"/>
    <property type="project" value="TreeGrafter"/>
</dbReference>
<proteinExistence type="predicted"/>